<protein>
    <recommendedName>
        <fullName evidence="4">Cilia- and flagella-associated protein 46</fullName>
    </recommendedName>
</protein>
<dbReference type="GO" id="GO:0035082">
    <property type="term" value="P:axoneme assembly"/>
    <property type="evidence" value="ECO:0007669"/>
    <property type="project" value="InterPro"/>
</dbReference>
<dbReference type="PANTHER" id="PTHR15977">
    <property type="entry name" value="CILIA- AND FLAGELLA-ASSOCIATED PROTEIN 46"/>
    <property type="match status" value="1"/>
</dbReference>
<feature type="compositionally biased region" description="Basic and acidic residues" evidence="1">
    <location>
        <begin position="2017"/>
        <end position="2026"/>
    </location>
</feature>
<dbReference type="EMBL" id="JANIIK010000038">
    <property type="protein sequence ID" value="KAJ3610538.1"/>
    <property type="molecule type" value="Genomic_DNA"/>
</dbReference>
<feature type="region of interest" description="Disordered" evidence="1">
    <location>
        <begin position="1143"/>
        <end position="1162"/>
    </location>
</feature>
<keyword evidence="3" id="KW-1185">Reference proteome</keyword>
<dbReference type="Pfam" id="PF25439">
    <property type="entry name" value="TPR_CFAP46_N"/>
    <property type="match status" value="1"/>
</dbReference>
<evidence type="ECO:0000313" key="2">
    <source>
        <dbReference type="EMBL" id="KAJ3610538.1"/>
    </source>
</evidence>
<proteinExistence type="predicted"/>
<accession>A0A9Q0EQJ7</accession>
<dbReference type="InterPro" id="IPR039586">
    <property type="entry name" value="CFAP46"/>
</dbReference>
<dbReference type="InterPro" id="IPR057466">
    <property type="entry name" value="CFAP46_TPR"/>
</dbReference>
<dbReference type="GO" id="GO:0060294">
    <property type="term" value="P:cilium movement involved in cell motility"/>
    <property type="evidence" value="ECO:0007669"/>
    <property type="project" value="InterPro"/>
</dbReference>
<evidence type="ECO:0008006" key="4">
    <source>
        <dbReference type="Google" id="ProtNLM"/>
    </source>
</evidence>
<reference evidence="2" key="1">
    <citation type="submission" date="2022-07" db="EMBL/GenBank/DDBJ databases">
        <title>Chromosome-level genome of Muraenolepis orangiensis.</title>
        <authorList>
            <person name="Kim J."/>
        </authorList>
    </citation>
    <scope>NUCLEOTIDE SEQUENCE</scope>
    <source>
        <strain evidence="2">KU_S4_2022</strain>
        <tissue evidence="2">Muscle</tissue>
    </source>
</reference>
<feature type="region of interest" description="Disordered" evidence="1">
    <location>
        <begin position="2173"/>
        <end position="2207"/>
    </location>
</feature>
<evidence type="ECO:0000256" key="1">
    <source>
        <dbReference type="SAM" id="MobiDB-lite"/>
    </source>
</evidence>
<feature type="region of interest" description="Disordered" evidence="1">
    <location>
        <begin position="492"/>
        <end position="515"/>
    </location>
</feature>
<sequence length="2207" mass="241901">MGCLEISAACLKLFFDGNPATDQLLCRAYLCQGQLNSPATTGNVEDFESALLYFQKAVEMSKSNPRYHFLAFNASLRYLQAVRPLLRPGLRRRLAPSLALVVSALEEVEEPDRDWRAELMIHLVECLVDDPGRREEARRYSNVTSEFVKSHAPRLYPKFLTIMARHKLLEPDGSPDVTKQCPSLAVLHKIQNLQRAEGGEETACHLGEEDVAGLREVFNLLVERTAGPGAVTEGQAPTRSPRQTSAPIPPAERVVLLLELAALALRWKQQEVGAGCLKELNSAEGTTASQRIMVECVRCELNVLRKQGKNNVYSKAGIEARLKEIGRLDGLLRRTASEGDPGAMQAVCATQWTVCLPLLQRNLRRRITPELQRVAQVLEDMQSPLLEMRCQVHSELASVEEEEGRLEASLGHLKRAMPLADGPQRQRLAAAVQRLHLRGTLYSTPCRPEDRAAMLLQQAKDKPPQDVTDIRPTLVQAGLLLAPDAFRTVLDADGAPESSDESEPAARLSAKAQHHSRCVQGVQGHLERQADDSNAAERVHVWAALVKAARAQEVWDVCRAACRFCLLYDDSRWIENGESSKVEQSSPRSGSFAVPSKDTLRLLAEVCFIDAEATIQKLRDWIQSLSAYATAGFLRGAELGAELGELWMVDNAAVYLWNYSRPLLVIGEYRTILPIFQTLVDTLRRTGYCGDHAGLLLLCDCVSRGLVQPLLGQEGVRAAAQQQPESDKTKKGAGKTAADNNAGPSTHVGVGALTLEPAALQDLHKALELCEFALRLSSGAVPGDNSVSMATRKQVLATWVQIKRLLQQPVGQTADIIVEGDESVAAMTRVLVAMETHLCCDREGVQAEPAVPGLLSLVGAASDCVWSDAAVELQVWSQLASLCHRGGNDHDLVLRCTRAALLLEGAASRSISGAMCPLYGPHAVNEMLSSVACLRGLSLAHKSNGDLRNSEEALQVLLSGVSYAEKAQSPALCRAAARHYWNTCLPLTRPLADRQQLQGPLERILRALGDWERALQVLDKAVGELPRTRHRLLLLRQRTLVCARLGRSVLEDMAVFQGEGEHVCSAAWHQVALCSPNPRQQLACFQKALAALSEQGAEGRWQKADLLLEFGEWLYSHNQPLQKAQHHLQWAIDLLLRVDPEQAEDTEDLSKERGPSDPSLQTGVQAVSGLSELWEVRRLDGLIRAHILLGFMEPRSSPGHQENLLRACVFVLRTWTVSMATQLPIIEEKPKGLFQEEDLTLPSTPEGWGRYVCPDAARDTFRTGGGHPRCISKCSITKQAQSLFYLDLLVKELHSLSLPHLSLPVLHLAETIAHDLLDRKGLSDLYRLRIVRTCCELGMEAHSPYRDKLLDLSSMREQDLIECQGKDVFIAWQRRSQNMQPLKSSSSEPKPEVRVSRRRAELSCEDVWLDKAEVCLSMGIYPPARQLLGEAHLLAKEVGNHEAEARALMGLAVLACEEGNHGQALEILDQTEDLAGDEEFWYQLILTRVRATASLGDQEAGAKVDVIIQQGCEALRSLLGQRPNRAPRLRFWIASLEMRGAAECIHSMSGRGPGKSLSDVETLRLTYACDALKEAARELTELGHEEQAAQAHLELAMGLRVLAMHAGGGDGEKRHLLDSVRMLQEAVSMQEHAVLRAQSLAPSQESPGLTWPSARRLRRLRLSLAERCLTTLEQLHAEEEGRARVHRAKTATQRELEVFTLDTPEPSSLDQEWAGLEPTLVQVALGTLAAVESQCAGWQHAGSQQLRSQAIQVLGRAVGLCLQRGLPSAVLADASLQMLECHGRLDPAASGQYLALYQSCRSSAAMAQVLGSACSRAPGASHLSSLLGLHANLLRSHDEIPSSRLRAVEDHLSALPQAYRHLAIDPDHLSILGDLPPNLTLLLLQHNHDGSKLYGALYEKGQPTDQHKGKAAQSTAVLTCSRVAKASVSPGMLLALRGHVGAFARQTGQTLLDEACRHGNEAGLSPQSSGDEQAAQFRAVVEEMENYLHPVISQFDFSRFSNPRKRSPPLSAQGSGRLRDKEDKRSGSAIDQPGECVVVLADPWLQDLPLEALSVLQGPGVGSVSRDFSLQLLHTRHQHQKEGASLAEKMRGILDHHSQLGASLCDGLVGSSKHTPSLTQVEQLLGSCSGFVYLGTERFMANVAPVKLAALDLSECRLALLFDLLQSGASAARQSELDRHKRSPGGRAPLWPGDPWPEEWGQPLSGF</sequence>
<comment type="caution">
    <text evidence="2">The sequence shown here is derived from an EMBL/GenBank/DDBJ whole genome shotgun (WGS) entry which is preliminary data.</text>
</comment>
<dbReference type="Gene3D" id="1.25.40.10">
    <property type="entry name" value="Tetratricopeptide repeat domain"/>
    <property type="match status" value="1"/>
</dbReference>
<evidence type="ECO:0000313" key="3">
    <source>
        <dbReference type="Proteomes" id="UP001148018"/>
    </source>
</evidence>
<dbReference type="SUPFAM" id="SSF48452">
    <property type="entry name" value="TPR-like"/>
    <property type="match status" value="1"/>
</dbReference>
<dbReference type="PANTHER" id="PTHR15977:SF15">
    <property type="entry name" value="CILIA- AND FLAGELLA-ASSOCIATED PROTEIN 46"/>
    <property type="match status" value="1"/>
</dbReference>
<organism evidence="2 3">
    <name type="scientific">Muraenolepis orangiensis</name>
    <name type="common">Patagonian moray cod</name>
    <dbReference type="NCBI Taxonomy" id="630683"/>
    <lineage>
        <taxon>Eukaryota</taxon>
        <taxon>Metazoa</taxon>
        <taxon>Chordata</taxon>
        <taxon>Craniata</taxon>
        <taxon>Vertebrata</taxon>
        <taxon>Euteleostomi</taxon>
        <taxon>Actinopterygii</taxon>
        <taxon>Neopterygii</taxon>
        <taxon>Teleostei</taxon>
        <taxon>Neoteleostei</taxon>
        <taxon>Acanthomorphata</taxon>
        <taxon>Zeiogadaria</taxon>
        <taxon>Gadariae</taxon>
        <taxon>Gadiformes</taxon>
        <taxon>Muraenolepidoidei</taxon>
        <taxon>Muraenolepididae</taxon>
        <taxon>Muraenolepis</taxon>
    </lineage>
</organism>
<feature type="region of interest" description="Disordered" evidence="1">
    <location>
        <begin position="1999"/>
        <end position="2029"/>
    </location>
</feature>
<dbReference type="OrthoDB" id="68437at2759"/>
<gene>
    <name evidence="2" type="ORF">NHX12_022630</name>
</gene>
<dbReference type="Proteomes" id="UP001148018">
    <property type="component" value="Unassembled WGS sequence"/>
</dbReference>
<dbReference type="InterPro" id="IPR011990">
    <property type="entry name" value="TPR-like_helical_dom_sf"/>
</dbReference>
<feature type="region of interest" description="Disordered" evidence="1">
    <location>
        <begin position="718"/>
        <end position="744"/>
    </location>
</feature>
<name>A0A9Q0EQJ7_9TELE</name>